<evidence type="ECO:0000256" key="3">
    <source>
        <dbReference type="ARBA" id="ARBA00022737"/>
    </source>
</evidence>
<organism evidence="10 11">
    <name type="scientific">Ancylostoma caninum</name>
    <name type="common">Dog hookworm</name>
    <dbReference type="NCBI Taxonomy" id="29170"/>
    <lineage>
        <taxon>Eukaryota</taxon>
        <taxon>Metazoa</taxon>
        <taxon>Ecdysozoa</taxon>
        <taxon>Nematoda</taxon>
        <taxon>Chromadorea</taxon>
        <taxon>Rhabditida</taxon>
        <taxon>Rhabditina</taxon>
        <taxon>Rhabditomorpha</taxon>
        <taxon>Strongyloidea</taxon>
        <taxon>Ancylostomatidae</taxon>
        <taxon>Ancylostomatinae</taxon>
        <taxon>Ancylostoma</taxon>
    </lineage>
</organism>
<protein>
    <submittedName>
        <fullName evidence="10">Tetratricopeptide repeat protein</fullName>
    </submittedName>
</protein>
<keyword evidence="5" id="KW-0238">DNA-binding</keyword>
<dbReference type="Pfam" id="PF14559">
    <property type="entry name" value="TPR_19"/>
    <property type="match status" value="1"/>
</dbReference>
<dbReference type="Proteomes" id="UP000252519">
    <property type="component" value="Unassembled WGS sequence"/>
</dbReference>
<name>A0A368FKF8_ANCCA</name>
<evidence type="ECO:0000256" key="6">
    <source>
        <dbReference type="ARBA" id="ARBA00023163"/>
    </source>
</evidence>
<dbReference type="InterPro" id="IPR019734">
    <property type="entry name" value="TPR_rpt"/>
</dbReference>
<dbReference type="EMBL" id="JOJR01001050">
    <property type="protein sequence ID" value="RCN32656.1"/>
    <property type="molecule type" value="Genomic_DNA"/>
</dbReference>
<keyword evidence="7" id="KW-0539">Nucleus</keyword>
<comment type="similarity">
    <text evidence="2">Belongs to the TBP family.</text>
</comment>
<dbReference type="PANTHER" id="PTHR16193:SF0">
    <property type="entry name" value="TETRATRICOPEPTIDE REPEAT PROTEIN 27"/>
    <property type="match status" value="1"/>
</dbReference>
<reference evidence="10 11" key="1">
    <citation type="submission" date="2014-10" db="EMBL/GenBank/DDBJ databases">
        <title>Draft genome of the hookworm Ancylostoma caninum.</title>
        <authorList>
            <person name="Mitreva M."/>
        </authorList>
    </citation>
    <scope>NUCLEOTIDE SEQUENCE [LARGE SCALE GENOMIC DNA]</scope>
    <source>
        <strain evidence="10 11">Baltimore</strain>
    </source>
</reference>
<dbReference type="AlphaFoldDB" id="A0A368FKF8"/>
<evidence type="ECO:0000256" key="9">
    <source>
        <dbReference type="PROSITE-ProRule" id="PRU00339"/>
    </source>
</evidence>
<keyword evidence="4 9" id="KW-0802">TPR repeat</keyword>
<dbReference type="GO" id="GO:0005634">
    <property type="term" value="C:nucleus"/>
    <property type="evidence" value="ECO:0007669"/>
    <property type="project" value="UniProtKB-SubCell"/>
</dbReference>
<dbReference type="Gene3D" id="3.30.310.10">
    <property type="entry name" value="TATA-Binding Protein"/>
    <property type="match status" value="2"/>
</dbReference>
<dbReference type="SUPFAM" id="SSF48452">
    <property type="entry name" value="TPR-like"/>
    <property type="match status" value="1"/>
</dbReference>
<evidence type="ECO:0000256" key="2">
    <source>
        <dbReference type="ARBA" id="ARBA00005560"/>
    </source>
</evidence>
<dbReference type="Gene3D" id="1.25.40.10">
    <property type="entry name" value="Tetratricopeptide repeat domain"/>
    <property type="match status" value="1"/>
</dbReference>
<proteinExistence type="inferred from homology"/>
<dbReference type="GO" id="GO:0006352">
    <property type="term" value="P:DNA-templated transcription initiation"/>
    <property type="evidence" value="ECO:0007669"/>
    <property type="project" value="InterPro"/>
</dbReference>
<accession>A0A368FKF8</accession>
<dbReference type="SUPFAM" id="SSF55945">
    <property type="entry name" value="TATA-box binding protein-like"/>
    <property type="match status" value="2"/>
</dbReference>
<evidence type="ECO:0000256" key="4">
    <source>
        <dbReference type="ARBA" id="ARBA00022803"/>
    </source>
</evidence>
<evidence type="ECO:0000313" key="11">
    <source>
        <dbReference type="Proteomes" id="UP000252519"/>
    </source>
</evidence>
<keyword evidence="11" id="KW-1185">Reference proteome</keyword>
<evidence type="ECO:0000313" key="10">
    <source>
        <dbReference type="EMBL" id="RCN32656.1"/>
    </source>
</evidence>
<comment type="similarity">
    <text evidence="8">Belongs to the TTC27 family.</text>
</comment>
<dbReference type="InterPro" id="IPR011990">
    <property type="entry name" value="TPR-like_helical_dom_sf"/>
</dbReference>
<comment type="subcellular location">
    <subcellularLocation>
        <location evidence="1">Nucleus</location>
    </subcellularLocation>
</comment>
<dbReference type="PRINTS" id="PR00686">
    <property type="entry name" value="TIFACTORIID"/>
</dbReference>
<feature type="repeat" description="TPR" evidence="9">
    <location>
        <begin position="768"/>
        <end position="801"/>
    </location>
</feature>
<dbReference type="SMART" id="SM00028">
    <property type="entry name" value="TPR"/>
    <property type="match status" value="5"/>
</dbReference>
<evidence type="ECO:0000256" key="1">
    <source>
        <dbReference type="ARBA" id="ARBA00004123"/>
    </source>
</evidence>
<comment type="caution">
    <text evidence="10">The sequence shown here is derived from an EMBL/GenBank/DDBJ whole genome shotgun (WGS) entry which is preliminary data.</text>
</comment>
<gene>
    <name evidence="10" type="ORF">ANCCAN_21534</name>
</gene>
<dbReference type="PANTHER" id="PTHR16193">
    <property type="entry name" value="TETRATRICOPEPTIDE REPEAT PROTEIN 27"/>
    <property type="match status" value="1"/>
</dbReference>
<dbReference type="PROSITE" id="PS50005">
    <property type="entry name" value="TPR"/>
    <property type="match status" value="3"/>
</dbReference>
<dbReference type="InterPro" id="IPR030491">
    <property type="entry name" value="TBP_CS"/>
</dbReference>
<evidence type="ECO:0000256" key="7">
    <source>
        <dbReference type="ARBA" id="ARBA00023242"/>
    </source>
</evidence>
<sequence length="1011" mass="112726">MISSPVSSFCLGGHGGPGSVLGQHGGPGSVLGPGSIMGPSSIVGPNSLLGPSSMIGGSHQAQSMMHGSHGGPGSMVGFASQDRGSNMNLNLNINPSSVVNVGGNPGSVFQDMNPGSVGPNLAVPMTPLNFEQQSYRDANHMPASNLPAAMMPATPASAIDIPMPTLQNIVSTVNLGVPLDLKKIALHARNAEYNPKRFAAVIMRIREPRTTALIFSSGKMVCTGAKSEDASRLAARKYARIVQKLGFDAKFTEFKVQNMVGSCDVRFPIQLEGLCVTHTQFSTYEPELFPGLIYRMVKPRVVLLIFVSGKNDLFFFAPRNCQETLYVKCLGCNHWSEIQKGYRRRLQPDLSHPQRVQEVSGGYDDEMIVPRYGRRGTLFVKFVDGPEKVATYPPSQTGRLLWKIQGEMTEDPWVTLVSAQDLPTLRKILSDLSNEQLLQIAEKAFSEVICANFAGGIVSSPPPSFLSTDFAVSELKFDLNEPYLNVRALPLLLIAKIAVLDQNRLTDTSPRARLLAFRILFLWQKILREPCAILKDLMDEYIIRQRRCWSVQAAALLARCELERTRNRRVERASAQSELICKLMDGVDDETPDTVKMMRTDLVLASGLEPFWNAHVIHAETLRSLGCTAEALLIYEKLQMWDCVIDCFKQLGQLEKAEALIRKLLLERPDDSMLYCYLGDITMETSYYDKAIEISSDHNARARKSFGFLMLLRNQFDSAYEHLRRSLELQPIQLGVWFNAGYCAWKLEHYADAVTCYHRCVSFEPEHFEAWNNLSAAYIKLGQKDRARKILQEALKFNYEHPKVWENYLLLCVDTAQFEQAIKAFHRLLDLNKQQKDDEVLEIIARNVLRICDEADDEQSTADAATLKADLVKLFGRVSAVQSLSSKAWKAYASLKRPKDGNVEEAEKYIQLLERALLADSNKPNWSKDVELCCSVLSSAIELATERLRFGSVKGGDAVKQAKSRVRMSLKPLITIAKKECGQDPQSSDEKAVKVKELLEEADKLLLEASQ</sequence>
<dbReference type="InterPro" id="IPR033710">
    <property type="entry name" value="TBP_eukaryotic"/>
</dbReference>
<dbReference type="FunFam" id="3.30.310.10:FF:000001">
    <property type="entry name" value="TATA-box-binding protein 2"/>
    <property type="match status" value="1"/>
</dbReference>
<evidence type="ECO:0000256" key="8">
    <source>
        <dbReference type="ARBA" id="ARBA00024020"/>
    </source>
</evidence>
<evidence type="ECO:0000256" key="5">
    <source>
        <dbReference type="ARBA" id="ARBA00023125"/>
    </source>
</evidence>
<dbReference type="GO" id="GO:0003677">
    <property type="term" value="F:DNA binding"/>
    <property type="evidence" value="ECO:0007669"/>
    <property type="project" value="UniProtKB-KW"/>
</dbReference>
<keyword evidence="3" id="KW-0677">Repeat</keyword>
<dbReference type="InterPro" id="IPR044244">
    <property type="entry name" value="TTC27/Emw1"/>
</dbReference>
<keyword evidence="6" id="KW-0804">Transcription</keyword>
<dbReference type="Pfam" id="PF00352">
    <property type="entry name" value="TBP"/>
    <property type="match status" value="2"/>
</dbReference>
<feature type="repeat" description="TPR" evidence="9">
    <location>
        <begin position="700"/>
        <end position="733"/>
    </location>
</feature>
<dbReference type="PROSITE" id="PS00351">
    <property type="entry name" value="TFIID"/>
    <property type="match status" value="1"/>
</dbReference>
<dbReference type="CDD" id="cd04516">
    <property type="entry name" value="TBP_eukaryotes"/>
    <property type="match status" value="1"/>
</dbReference>
<dbReference type="InterPro" id="IPR000814">
    <property type="entry name" value="TBP"/>
</dbReference>
<dbReference type="InterPro" id="IPR012295">
    <property type="entry name" value="TBP_dom_sf"/>
</dbReference>
<dbReference type="OrthoDB" id="1936594at2759"/>
<feature type="repeat" description="TPR" evidence="9">
    <location>
        <begin position="734"/>
        <end position="767"/>
    </location>
</feature>
<dbReference type="STRING" id="29170.A0A368FKF8"/>